<dbReference type="FunFam" id="3.30.70.1660:FF:000002">
    <property type="entry name" value="Peptide chain release factor 1"/>
    <property type="match status" value="1"/>
</dbReference>
<keyword evidence="4" id="KW-0648">Protein biosynthesis</keyword>
<dbReference type="InterPro" id="IPR050057">
    <property type="entry name" value="Prokaryotic/Mito_RF"/>
</dbReference>
<dbReference type="InterPro" id="IPR005139">
    <property type="entry name" value="PCRF"/>
</dbReference>
<dbReference type="Gene3D" id="3.30.70.1660">
    <property type="match status" value="1"/>
</dbReference>
<evidence type="ECO:0000313" key="7">
    <source>
        <dbReference type="EMBL" id="OGG70050.1"/>
    </source>
</evidence>
<dbReference type="AlphaFoldDB" id="A0A1F6E904"/>
<dbReference type="Gene3D" id="3.30.160.20">
    <property type="match status" value="1"/>
</dbReference>
<gene>
    <name evidence="7" type="ORF">A3C20_02670</name>
</gene>
<proteinExistence type="inferred from homology"/>
<dbReference type="Pfam" id="PF00472">
    <property type="entry name" value="RF-1"/>
    <property type="match status" value="1"/>
</dbReference>
<dbReference type="Proteomes" id="UP000176914">
    <property type="component" value="Unassembled WGS sequence"/>
</dbReference>
<dbReference type="GO" id="GO:0003747">
    <property type="term" value="F:translation release factor activity"/>
    <property type="evidence" value="ECO:0007669"/>
    <property type="project" value="InterPro"/>
</dbReference>
<dbReference type="GO" id="GO:0005737">
    <property type="term" value="C:cytoplasm"/>
    <property type="evidence" value="ECO:0007669"/>
    <property type="project" value="UniProtKB-ARBA"/>
</dbReference>
<dbReference type="PROSITE" id="PS00745">
    <property type="entry name" value="RF_PROK_I"/>
    <property type="match status" value="1"/>
</dbReference>
<feature type="compositionally biased region" description="Basic and acidic residues" evidence="5">
    <location>
        <begin position="275"/>
        <end position="303"/>
    </location>
</feature>
<dbReference type="InterPro" id="IPR000352">
    <property type="entry name" value="Pep_chain_release_fac_I"/>
</dbReference>
<comment type="similarity">
    <text evidence="2">Belongs to the prokaryotic/mitochondrial release factor family.</text>
</comment>
<dbReference type="InterPro" id="IPR045853">
    <property type="entry name" value="Pep_chain_release_fac_I_sf"/>
</dbReference>
<organism evidence="7 8">
    <name type="scientific">Candidatus Kaiserbacteria bacterium RIFCSPHIGHO2_02_FULL_55_25</name>
    <dbReference type="NCBI Taxonomy" id="1798498"/>
    <lineage>
        <taxon>Bacteria</taxon>
        <taxon>Candidatus Kaiseribacteriota</taxon>
    </lineage>
</organism>
<accession>A0A1F6E904</accession>
<name>A0A1F6E904_9BACT</name>
<evidence type="ECO:0000256" key="4">
    <source>
        <dbReference type="ARBA" id="ARBA00022917"/>
    </source>
</evidence>
<feature type="region of interest" description="Disordered" evidence="5">
    <location>
        <begin position="271"/>
        <end position="303"/>
    </location>
</feature>
<evidence type="ECO:0000256" key="1">
    <source>
        <dbReference type="ARBA" id="ARBA00002986"/>
    </source>
</evidence>
<keyword evidence="3" id="KW-0488">Methylation</keyword>
<evidence type="ECO:0000256" key="5">
    <source>
        <dbReference type="SAM" id="MobiDB-lite"/>
    </source>
</evidence>
<dbReference type="Pfam" id="PF03462">
    <property type="entry name" value="PCRF"/>
    <property type="match status" value="1"/>
</dbReference>
<evidence type="ECO:0000313" key="8">
    <source>
        <dbReference type="Proteomes" id="UP000176914"/>
    </source>
</evidence>
<evidence type="ECO:0000259" key="6">
    <source>
        <dbReference type="PROSITE" id="PS00745"/>
    </source>
</evidence>
<comment type="function">
    <text evidence="1">Peptide chain release factor 1 directs the termination of translation in response to the peptide chain termination codons UAG and UAA.</text>
</comment>
<sequence>MFGGHLVAAAWEKSDMETKQLNPDEYADLPAHIHAQAGDPRLSYLVVEWRRLTQAEKDAEELMEVDPAMKELAEKELADIATQKDTLVEQMQKIVGNPNEREWPNEVVLEVRAGVGGEEASLFAEELARMYLRYAEAKGWKFKSLDESRGALGGYKEAQFEIKGENVYRELQFETGVHRVQRVPATEKQGRIHTSTASVAILPIYKRTKIEINPSDLEIETSRSGGAGGQNVNKVETAVRIIHKPTGIDVKCTSERSQAQNKEKALKLLTSRIQQEQDEREARERAAERKSQVGTGDRSEKVRTYNFPQDRITDHRIKESWSNVPKIMSGQIGHILESLAKADAGESVA</sequence>
<dbReference type="EMBL" id="MFLL01000006">
    <property type="protein sequence ID" value="OGG70050.1"/>
    <property type="molecule type" value="Genomic_DNA"/>
</dbReference>
<dbReference type="PANTHER" id="PTHR43804">
    <property type="entry name" value="LD18447P"/>
    <property type="match status" value="1"/>
</dbReference>
<dbReference type="FunFam" id="3.30.160.20:FF:000004">
    <property type="entry name" value="Peptide chain release factor 1"/>
    <property type="match status" value="1"/>
</dbReference>
<feature type="domain" description="Prokaryotic-type class I peptide chain release factors" evidence="6">
    <location>
        <begin position="223"/>
        <end position="239"/>
    </location>
</feature>
<dbReference type="PANTHER" id="PTHR43804:SF7">
    <property type="entry name" value="LD18447P"/>
    <property type="match status" value="1"/>
</dbReference>
<reference evidence="7 8" key="1">
    <citation type="journal article" date="2016" name="Nat. Commun.">
        <title>Thousands of microbial genomes shed light on interconnected biogeochemical processes in an aquifer system.</title>
        <authorList>
            <person name="Anantharaman K."/>
            <person name="Brown C.T."/>
            <person name="Hug L.A."/>
            <person name="Sharon I."/>
            <person name="Castelle C.J."/>
            <person name="Probst A.J."/>
            <person name="Thomas B.C."/>
            <person name="Singh A."/>
            <person name="Wilkins M.J."/>
            <person name="Karaoz U."/>
            <person name="Brodie E.L."/>
            <person name="Williams K.H."/>
            <person name="Hubbard S.S."/>
            <person name="Banfield J.F."/>
        </authorList>
    </citation>
    <scope>NUCLEOTIDE SEQUENCE [LARGE SCALE GENOMIC DNA]</scope>
</reference>
<dbReference type="SMART" id="SM00937">
    <property type="entry name" value="PCRF"/>
    <property type="match status" value="1"/>
</dbReference>
<dbReference type="SUPFAM" id="SSF75620">
    <property type="entry name" value="Release factor"/>
    <property type="match status" value="1"/>
</dbReference>
<evidence type="ECO:0000256" key="2">
    <source>
        <dbReference type="ARBA" id="ARBA00010835"/>
    </source>
</evidence>
<evidence type="ECO:0000256" key="3">
    <source>
        <dbReference type="ARBA" id="ARBA00022481"/>
    </source>
</evidence>
<protein>
    <submittedName>
        <fullName evidence="7">Peptide chain release factor 1</fullName>
    </submittedName>
</protein>
<comment type="caution">
    <text evidence="7">The sequence shown here is derived from an EMBL/GenBank/DDBJ whole genome shotgun (WGS) entry which is preliminary data.</text>
</comment>